<comment type="caution">
    <text evidence="2">The sequence shown here is derived from an EMBL/GenBank/DDBJ whole genome shotgun (WGS) entry which is preliminary data.</text>
</comment>
<organism evidence="2 3">
    <name type="scientific">Chitinophaga silvisoli</name>
    <dbReference type="NCBI Taxonomy" id="2291814"/>
    <lineage>
        <taxon>Bacteria</taxon>
        <taxon>Pseudomonadati</taxon>
        <taxon>Bacteroidota</taxon>
        <taxon>Chitinophagia</taxon>
        <taxon>Chitinophagales</taxon>
        <taxon>Chitinophagaceae</taxon>
        <taxon>Chitinophaga</taxon>
    </lineage>
</organism>
<accession>A0A3E1NTB9</accession>
<keyword evidence="1" id="KW-0472">Membrane</keyword>
<keyword evidence="3" id="KW-1185">Reference proteome</keyword>
<keyword evidence="1" id="KW-1133">Transmembrane helix</keyword>
<protein>
    <submittedName>
        <fullName evidence="2">Uncharacterized protein</fullName>
    </submittedName>
</protein>
<evidence type="ECO:0000313" key="3">
    <source>
        <dbReference type="Proteomes" id="UP000261174"/>
    </source>
</evidence>
<dbReference type="AlphaFoldDB" id="A0A3E1NTB9"/>
<evidence type="ECO:0000256" key="1">
    <source>
        <dbReference type="SAM" id="Phobius"/>
    </source>
</evidence>
<name>A0A3E1NTB9_9BACT</name>
<dbReference type="OrthoDB" id="6400838at2"/>
<dbReference type="RefSeq" id="WP_116857191.1">
    <property type="nucleotide sequence ID" value="NZ_QTJV01000016.1"/>
</dbReference>
<sequence length="176" mass="19615">MNIKSVLPFDTYTLVTFLKVPEVMGRLEANVSPKKLSSMLVVNRYGQKKDSSEKPYAGNITGQQFEIVRVINYKNSFLPVVKGEVSHFLGQTEIRVKSSPHIAVLVFSGFWMLMVLLGCVIVTGVAIREGFEPALLIPFAMLIFGSLLFTVPYKIEAKKAKEFLVKLLDATEVKVS</sequence>
<proteinExistence type="predicted"/>
<dbReference type="EMBL" id="QTJV01000016">
    <property type="protein sequence ID" value="RFM31157.1"/>
    <property type="molecule type" value="Genomic_DNA"/>
</dbReference>
<evidence type="ECO:0000313" key="2">
    <source>
        <dbReference type="EMBL" id="RFM31157.1"/>
    </source>
</evidence>
<keyword evidence="1" id="KW-0812">Transmembrane</keyword>
<feature type="transmembrane region" description="Helical" evidence="1">
    <location>
        <begin position="102"/>
        <end position="127"/>
    </location>
</feature>
<reference evidence="2 3" key="1">
    <citation type="submission" date="2018-08" db="EMBL/GenBank/DDBJ databases">
        <title>Chitinophaga sp. K20C18050901, a novel bacterium isolated from forest soil.</title>
        <authorList>
            <person name="Wang C."/>
        </authorList>
    </citation>
    <scope>NUCLEOTIDE SEQUENCE [LARGE SCALE GENOMIC DNA]</scope>
    <source>
        <strain evidence="2 3">K20C18050901</strain>
    </source>
</reference>
<dbReference type="Proteomes" id="UP000261174">
    <property type="component" value="Unassembled WGS sequence"/>
</dbReference>
<gene>
    <name evidence="2" type="ORF">DXN04_30420</name>
</gene>
<feature type="transmembrane region" description="Helical" evidence="1">
    <location>
        <begin position="133"/>
        <end position="151"/>
    </location>
</feature>